<dbReference type="EMBL" id="QOKZ01000002">
    <property type="protein sequence ID" value="RMC36106.1"/>
    <property type="molecule type" value="Genomic_DNA"/>
</dbReference>
<comment type="caution">
    <text evidence="2">The sequence shown here is derived from an EMBL/GenBank/DDBJ whole genome shotgun (WGS) entry which is preliminary data.</text>
</comment>
<feature type="transmembrane region" description="Helical" evidence="1">
    <location>
        <begin position="152"/>
        <end position="172"/>
    </location>
</feature>
<feature type="transmembrane region" description="Helical" evidence="1">
    <location>
        <begin position="96"/>
        <end position="115"/>
    </location>
</feature>
<feature type="transmembrane region" description="Helical" evidence="1">
    <location>
        <begin position="217"/>
        <end position="238"/>
    </location>
</feature>
<reference evidence="2 3" key="1">
    <citation type="submission" date="2018-07" db="EMBL/GenBank/DDBJ databases">
        <authorList>
            <person name="Zhang Y."/>
            <person name="Wang L."/>
            <person name="Ma S."/>
        </authorList>
    </citation>
    <scope>NUCLEOTIDE SEQUENCE [LARGE SCALE GENOMIC DNA]</scope>
    <source>
        <strain evidence="2 3">4-2</strain>
    </source>
</reference>
<dbReference type="InterPro" id="IPR010640">
    <property type="entry name" value="Low_temperature_requirement_A"/>
</dbReference>
<dbReference type="Proteomes" id="UP000273516">
    <property type="component" value="Unassembled WGS sequence"/>
</dbReference>
<evidence type="ECO:0000256" key="1">
    <source>
        <dbReference type="SAM" id="Phobius"/>
    </source>
</evidence>
<feature type="transmembrane region" description="Helical" evidence="1">
    <location>
        <begin position="121"/>
        <end position="140"/>
    </location>
</feature>
<feature type="transmembrane region" description="Helical" evidence="1">
    <location>
        <begin position="349"/>
        <end position="381"/>
    </location>
</feature>
<protein>
    <submittedName>
        <fullName evidence="2">Low temperature requirement protein A</fullName>
    </submittedName>
</protein>
<feature type="transmembrane region" description="Helical" evidence="1">
    <location>
        <begin position="244"/>
        <end position="265"/>
    </location>
</feature>
<name>A0A3M0MEJ2_9RHOB</name>
<proteinExistence type="predicted"/>
<dbReference type="PANTHER" id="PTHR36840">
    <property type="entry name" value="BLL5714 PROTEIN"/>
    <property type="match status" value="1"/>
</dbReference>
<organism evidence="2 3">
    <name type="scientific">Paracoccus alkanivorans</name>
    <dbReference type="NCBI Taxonomy" id="2116655"/>
    <lineage>
        <taxon>Bacteria</taxon>
        <taxon>Pseudomonadati</taxon>
        <taxon>Pseudomonadota</taxon>
        <taxon>Alphaproteobacteria</taxon>
        <taxon>Rhodobacterales</taxon>
        <taxon>Paracoccaceae</taxon>
        <taxon>Paracoccus</taxon>
    </lineage>
</organism>
<feature type="transmembrane region" description="Helical" evidence="1">
    <location>
        <begin position="66"/>
        <end position="84"/>
    </location>
</feature>
<keyword evidence="1" id="KW-1133">Transmembrane helix</keyword>
<feature type="transmembrane region" description="Helical" evidence="1">
    <location>
        <begin position="277"/>
        <end position="299"/>
    </location>
</feature>
<sequence length="388" mass="42578">MAHDPSIGSVMHLPILKARDPGQPHRAATQLELLFDLVSVIAIASVTAELHHAISSNHGAEIFPRFAFLFMAIWWSWMNFTWFASAFDNDGPVYRVLVMVIMGGQLLFAGGVEHIVETLDFRWGLLGWIVMRLGMIALWLQASRNDAYRTTALRYAIGIAFAQLCWIAMYFMTRGNTAAFFTVGILVFIVELLVPAIAEKARNTPFHRHHMIERYGLLTIISLGEIVLAISLGFAALFGEDALAAPAITAIAALVIVFAAFWIYFAEENHLPDTALGTALSWGYGHVLVFGALAVMGAGVAAEVDLAAHASHGSTQESIAKWLGVPLAVFWLTLAVIRDRHFRLGRRAFALPAMAVLVLLAAWFGAPTTVFALLSVIAVLWRVPMRVE</sequence>
<gene>
    <name evidence="2" type="ORF">C9E81_05215</name>
</gene>
<keyword evidence="1" id="KW-0812">Transmembrane</keyword>
<dbReference type="PANTHER" id="PTHR36840:SF1">
    <property type="entry name" value="BLL5714 PROTEIN"/>
    <property type="match status" value="1"/>
</dbReference>
<feature type="transmembrane region" description="Helical" evidence="1">
    <location>
        <begin position="319"/>
        <end position="337"/>
    </location>
</feature>
<evidence type="ECO:0000313" key="3">
    <source>
        <dbReference type="Proteomes" id="UP000273516"/>
    </source>
</evidence>
<feature type="transmembrane region" description="Helical" evidence="1">
    <location>
        <begin position="178"/>
        <end position="197"/>
    </location>
</feature>
<keyword evidence="1" id="KW-0472">Membrane</keyword>
<keyword evidence="3" id="KW-1185">Reference proteome</keyword>
<dbReference type="AlphaFoldDB" id="A0A3M0MEJ2"/>
<dbReference type="OrthoDB" id="7698234at2"/>
<accession>A0A3M0MEJ2</accession>
<evidence type="ECO:0000313" key="2">
    <source>
        <dbReference type="EMBL" id="RMC36106.1"/>
    </source>
</evidence>
<dbReference type="Pfam" id="PF06772">
    <property type="entry name" value="LtrA"/>
    <property type="match status" value="1"/>
</dbReference>